<dbReference type="SUPFAM" id="SSF81383">
    <property type="entry name" value="F-box domain"/>
    <property type="match status" value="1"/>
</dbReference>
<dbReference type="RefSeq" id="XP_022734054.1">
    <property type="nucleotide sequence ID" value="XM_022878319.1"/>
</dbReference>
<dbReference type="OrthoDB" id="1298252at2759"/>
<dbReference type="PANTHER" id="PTHR31900:SF34">
    <property type="entry name" value="EMB|CAB62440.1-RELATED"/>
    <property type="match status" value="1"/>
</dbReference>
<dbReference type="PROSITE" id="PS50181">
    <property type="entry name" value="FBOX"/>
    <property type="match status" value="1"/>
</dbReference>
<dbReference type="SUPFAM" id="SSF52047">
    <property type="entry name" value="RNI-like"/>
    <property type="match status" value="1"/>
</dbReference>
<name>A0A6P5Y0W7_DURZI</name>
<evidence type="ECO:0000313" key="2">
    <source>
        <dbReference type="Proteomes" id="UP000515121"/>
    </source>
</evidence>
<dbReference type="Proteomes" id="UP000515121">
    <property type="component" value="Unplaced"/>
</dbReference>
<organism evidence="2 3">
    <name type="scientific">Durio zibethinus</name>
    <name type="common">Durian</name>
    <dbReference type="NCBI Taxonomy" id="66656"/>
    <lineage>
        <taxon>Eukaryota</taxon>
        <taxon>Viridiplantae</taxon>
        <taxon>Streptophyta</taxon>
        <taxon>Embryophyta</taxon>
        <taxon>Tracheophyta</taxon>
        <taxon>Spermatophyta</taxon>
        <taxon>Magnoliopsida</taxon>
        <taxon>eudicotyledons</taxon>
        <taxon>Gunneridae</taxon>
        <taxon>Pentapetalae</taxon>
        <taxon>rosids</taxon>
        <taxon>malvids</taxon>
        <taxon>Malvales</taxon>
        <taxon>Malvaceae</taxon>
        <taxon>Helicteroideae</taxon>
        <taxon>Durio</taxon>
    </lineage>
</organism>
<feature type="domain" description="F-box" evidence="1">
    <location>
        <begin position="9"/>
        <end position="56"/>
    </location>
</feature>
<dbReference type="GeneID" id="111287648"/>
<dbReference type="InterPro" id="IPR032675">
    <property type="entry name" value="LRR_dom_sf"/>
</dbReference>
<dbReference type="Pfam" id="PF00646">
    <property type="entry name" value="F-box"/>
    <property type="match status" value="1"/>
</dbReference>
<dbReference type="InterPro" id="IPR001810">
    <property type="entry name" value="F-box_dom"/>
</dbReference>
<dbReference type="InterPro" id="IPR036047">
    <property type="entry name" value="F-box-like_dom_sf"/>
</dbReference>
<reference evidence="3" key="1">
    <citation type="submission" date="2025-08" db="UniProtKB">
        <authorList>
            <consortium name="RefSeq"/>
        </authorList>
    </citation>
    <scope>IDENTIFICATION</scope>
    <source>
        <tissue evidence="3">Fruit stalk</tissue>
    </source>
</reference>
<proteinExistence type="predicted"/>
<dbReference type="Pfam" id="PF24758">
    <property type="entry name" value="LRR_At5g56370"/>
    <property type="match status" value="1"/>
</dbReference>
<gene>
    <name evidence="3" type="primary">LOC111287648</name>
</gene>
<dbReference type="Gene3D" id="1.20.1280.50">
    <property type="match status" value="1"/>
</dbReference>
<protein>
    <submittedName>
        <fullName evidence="3">Probable FBD-associated F-box protein At1g32375</fullName>
    </submittedName>
</protein>
<dbReference type="KEGG" id="dzi:111287648"/>
<dbReference type="InterPro" id="IPR050232">
    <property type="entry name" value="FBL13/AtMIF1-like"/>
</dbReference>
<dbReference type="Gene3D" id="3.80.10.10">
    <property type="entry name" value="Ribonuclease Inhibitor"/>
    <property type="match status" value="1"/>
</dbReference>
<evidence type="ECO:0000259" key="1">
    <source>
        <dbReference type="PROSITE" id="PS50181"/>
    </source>
</evidence>
<keyword evidence="2" id="KW-1185">Reference proteome</keyword>
<accession>A0A6P5Y0W7</accession>
<dbReference type="PANTHER" id="PTHR31900">
    <property type="entry name" value="F-BOX/RNI SUPERFAMILY PROTEIN-RELATED"/>
    <property type="match status" value="1"/>
</dbReference>
<dbReference type="AlphaFoldDB" id="A0A6P5Y0W7"/>
<dbReference type="InterPro" id="IPR055411">
    <property type="entry name" value="LRR_FXL15/At3g58940/PEG3-like"/>
</dbReference>
<evidence type="ECO:0000313" key="3">
    <source>
        <dbReference type="RefSeq" id="XP_022734054.1"/>
    </source>
</evidence>
<sequence length="293" mass="34360">MDTRKVGEEDFISKLPNGVVGHILSYLNIKEAFQTAVLFRRWRIEIRFLWTLWTEFFAFVDPEIFRHSLWDFLVPSRRVNEWISYAQRCNVKELGLFLFLENDERIRVRLPENFSSCASLVALTLGNDFVFTIPSTITCFPSLKVLRVGAAYPDCEFLSTLFCRCPVLEDLLIRVILYQDGDDQVKHTFTISIPTLKRLKIDISRRFEIFWDQKFIIQTPNLEYLTILDDFMTYFVVDEIPSLLEAKVSIVDFTFFYKDKLSQQEVHRVMMGILKGIRNTKFLNLKASTTAVS</sequence>